<keyword evidence="4" id="KW-0915">Sodium</keyword>
<accession>K2P3H4</accession>
<dbReference type="OrthoDB" id="9774536at2"/>
<evidence type="ECO:0000256" key="5">
    <source>
        <dbReference type="ARBA" id="ARBA00023065"/>
    </source>
</evidence>
<evidence type="ECO:0000256" key="4">
    <source>
        <dbReference type="ARBA" id="ARBA00023053"/>
    </source>
</evidence>
<comment type="caution">
    <text evidence="11">The sequence shown here is derived from an EMBL/GenBank/DDBJ whole genome shotgun (WGS) entry which is preliminary data.</text>
</comment>
<dbReference type="eggNOG" id="COG1726">
    <property type="taxonomic scope" value="Bacteria"/>
</dbReference>
<keyword evidence="3" id="KW-0520">NAD</keyword>
<keyword evidence="5" id="KW-0406">Ion transport</keyword>
<keyword evidence="12" id="KW-1185">Reference proteome</keyword>
<gene>
    <name evidence="11" type="ORF">NA8A_12750</name>
</gene>
<dbReference type="InterPro" id="IPR022615">
    <property type="entry name" value="NqrA_C_domain"/>
</dbReference>
<dbReference type="Pfam" id="PF11973">
    <property type="entry name" value="NQRA_SLBB"/>
    <property type="match status" value="1"/>
</dbReference>
<evidence type="ECO:0000259" key="10">
    <source>
        <dbReference type="Pfam" id="PF24836"/>
    </source>
</evidence>
<dbReference type="Pfam" id="PF24836">
    <property type="entry name" value="NQRA_2nd"/>
    <property type="match status" value="1"/>
</dbReference>
<dbReference type="InterPro" id="IPR056148">
    <property type="entry name" value="NQRA_2nd"/>
</dbReference>
<feature type="domain" description="NqrA N-terminal barrel-sandwich hybrid" evidence="8">
    <location>
        <begin position="7"/>
        <end position="84"/>
    </location>
</feature>
<evidence type="ECO:0000256" key="6">
    <source>
        <dbReference type="ARBA" id="ARBA00023075"/>
    </source>
</evidence>
<evidence type="ECO:0000256" key="7">
    <source>
        <dbReference type="ARBA" id="ARBA00023201"/>
    </source>
</evidence>
<dbReference type="RefSeq" id="WP_009450724.1">
    <property type="nucleotide sequence ID" value="NZ_AMSI01000008.1"/>
</dbReference>
<evidence type="ECO:0000256" key="2">
    <source>
        <dbReference type="ARBA" id="ARBA00022967"/>
    </source>
</evidence>
<keyword evidence="1" id="KW-0813">Transport</keyword>
<evidence type="ECO:0000313" key="11">
    <source>
        <dbReference type="EMBL" id="EKF41941.1"/>
    </source>
</evidence>
<dbReference type="PATRIC" id="fig|1231190.3.peg.2648"/>
<dbReference type="PANTHER" id="PTHR37839">
    <property type="entry name" value="NA(+)-TRANSLOCATING NADH-QUINONE REDUCTASE SUBUNIT A"/>
    <property type="match status" value="1"/>
</dbReference>
<name>K2P3H4_9HYPH</name>
<protein>
    <submittedName>
        <fullName evidence="11">Na(+)-translocating NADH-quinone reductase subunit A</fullName>
    </submittedName>
</protein>
<reference evidence="11 12" key="1">
    <citation type="journal article" date="2012" name="J. Bacteriol.">
        <title>Genome Sequence of Nitratireductor indicus Type Strain C115.</title>
        <authorList>
            <person name="Lai Q."/>
            <person name="Li G."/>
            <person name="Yu Z."/>
            <person name="Shao Z."/>
        </authorList>
    </citation>
    <scope>NUCLEOTIDE SEQUENCE [LARGE SCALE GENOMIC DNA]</scope>
    <source>
        <strain evidence="11 12">C115</strain>
    </source>
</reference>
<evidence type="ECO:0000313" key="12">
    <source>
        <dbReference type="Proteomes" id="UP000007374"/>
    </source>
</evidence>
<sequence>MLGQEFRAGLSLPIKTPPRTKAGIIDLITEEAAITAAPGEELRVEMAVSEGALVAQGAPLARLRGHPQIAFVAPMAGRVASITLRPGHRLGEIVLFREADGGRFRHDRAAASSGRDEVAVRALMQQAGLWSALRSRPFGHMPRADEKPAAIFVMAVDTRPHAPDPSEALKGKEEAFARGLDALTGFTEGPVFVCQSRGANVLSDASNGRLRIVTTGERHPQGLAGFQIHAHFPAGLKAPVWDIHAEEVAALGALLASGHLPETRLVSIAGAALSESRLVRCQPGADLRGLSYGAVRPGNHILLSGSALDGHEARWLAPRDRQSTVLPRHGQRRRGHWFGAALSRAARPLPIIPTAALEQAFGAALPAAAMTRALASGDDETAVRLGALSLLEEDLALADYVTAAEPRLSTMLQGILARVAAEEG</sequence>
<keyword evidence="7" id="KW-0739">Sodium transport</keyword>
<feature type="domain" description="NqrA second alpha/beta" evidence="10">
    <location>
        <begin position="118"/>
        <end position="260"/>
    </location>
</feature>
<evidence type="ECO:0000256" key="1">
    <source>
        <dbReference type="ARBA" id="ARBA00022448"/>
    </source>
</evidence>
<organism evidence="11 12">
    <name type="scientific">Nitratireductor indicus C115</name>
    <dbReference type="NCBI Taxonomy" id="1231190"/>
    <lineage>
        <taxon>Bacteria</taxon>
        <taxon>Pseudomonadati</taxon>
        <taxon>Pseudomonadota</taxon>
        <taxon>Alphaproteobacteria</taxon>
        <taxon>Hyphomicrobiales</taxon>
        <taxon>Phyllobacteriaceae</taxon>
        <taxon>Nitratireductor</taxon>
    </lineage>
</organism>
<evidence type="ECO:0000259" key="9">
    <source>
        <dbReference type="Pfam" id="PF11973"/>
    </source>
</evidence>
<keyword evidence="6" id="KW-0830">Ubiquinone</keyword>
<dbReference type="GO" id="GO:0006814">
    <property type="term" value="P:sodium ion transport"/>
    <property type="evidence" value="ECO:0007669"/>
    <property type="project" value="UniProtKB-KW"/>
</dbReference>
<dbReference type="EMBL" id="AMSI01000008">
    <property type="protein sequence ID" value="EKF41941.1"/>
    <property type="molecule type" value="Genomic_DNA"/>
</dbReference>
<evidence type="ECO:0000259" key="8">
    <source>
        <dbReference type="Pfam" id="PF05896"/>
    </source>
</evidence>
<dbReference type="Proteomes" id="UP000007374">
    <property type="component" value="Unassembled WGS sequence"/>
</dbReference>
<feature type="domain" description="Na(+)-translocating NADH-quinone reductase subunit A C-terminal" evidence="9">
    <location>
        <begin position="266"/>
        <end position="313"/>
    </location>
</feature>
<proteinExistence type="predicted"/>
<keyword evidence="2" id="KW-1278">Translocase</keyword>
<dbReference type="InterPro" id="IPR008703">
    <property type="entry name" value="NqrA"/>
</dbReference>
<dbReference type="GO" id="GO:0016655">
    <property type="term" value="F:oxidoreductase activity, acting on NAD(P)H, quinone or similar compound as acceptor"/>
    <property type="evidence" value="ECO:0007669"/>
    <property type="project" value="InterPro"/>
</dbReference>
<dbReference type="AlphaFoldDB" id="K2P3H4"/>
<dbReference type="Pfam" id="PF05896">
    <property type="entry name" value="NQRA_N"/>
    <property type="match status" value="1"/>
</dbReference>
<evidence type="ECO:0000256" key="3">
    <source>
        <dbReference type="ARBA" id="ARBA00023027"/>
    </source>
</evidence>
<dbReference type="PANTHER" id="PTHR37839:SF1">
    <property type="entry name" value="NA(+)-TRANSLOCATING NADH-QUINONE REDUCTASE SUBUNIT A"/>
    <property type="match status" value="1"/>
</dbReference>
<dbReference type="InterPro" id="IPR056147">
    <property type="entry name" value="NQRA_N"/>
</dbReference>
<dbReference type="STRING" id="721133.SAMN05216176_104177"/>